<dbReference type="Pfam" id="PF07007">
    <property type="entry name" value="LprI"/>
    <property type="match status" value="1"/>
</dbReference>
<keyword evidence="1" id="KW-0732">Signal</keyword>
<evidence type="ECO:0000313" key="3">
    <source>
        <dbReference type="EMBL" id="SHI38065.1"/>
    </source>
</evidence>
<sequence>MRAFSLSIALAALPFAAPAAAQDVDCARDQTQMALNICAQRDWQAADDELNRLWAILKPRADAGGWGQRLLEEQRTWLRARDAQCEGERDRYAGGSMAPLVYWTCMEQTTLRRNDDLRRMM</sequence>
<dbReference type="STRING" id="1447782.SAMN05444417_0537"/>
<dbReference type="EMBL" id="FQYO01000001">
    <property type="protein sequence ID" value="SHI38065.1"/>
    <property type="molecule type" value="Genomic_DNA"/>
</dbReference>
<evidence type="ECO:0000313" key="4">
    <source>
        <dbReference type="Proteomes" id="UP000184292"/>
    </source>
</evidence>
<reference evidence="3 4" key="1">
    <citation type="submission" date="2016-11" db="EMBL/GenBank/DDBJ databases">
        <authorList>
            <person name="Jaros S."/>
            <person name="Januszkiewicz K."/>
            <person name="Wedrychowicz H."/>
        </authorList>
    </citation>
    <scope>NUCLEOTIDE SEQUENCE [LARGE SCALE GENOMIC DNA]</scope>
    <source>
        <strain evidence="3 4">DSM 100565</strain>
    </source>
</reference>
<feature type="chain" id="PRO_5012567726" evidence="1">
    <location>
        <begin position="22"/>
        <end position="121"/>
    </location>
</feature>
<dbReference type="AlphaFoldDB" id="A0A1M6ANM9"/>
<dbReference type="OrthoDB" id="7340239at2"/>
<keyword evidence="4" id="KW-1185">Reference proteome</keyword>
<organism evidence="3 4">
    <name type="scientific">Wenxinia saemankumensis</name>
    <dbReference type="NCBI Taxonomy" id="1447782"/>
    <lineage>
        <taxon>Bacteria</taxon>
        <taxon>Pseudomonadati</taxon>
        <taxon>Pseudomonadota</taxon>
        <taxon>Alphaproteobacteria</taxon>
        <taxon>Rhodobacterales</taxon>
        <taxon>Roseobacteraceae</taxon>
        <taxon>Wenxinia</taxon>
    </lineage>
</organism>
<dbReference type="InterPro" id="IPR009739">
    <property type="entry name" value="LprI-like_N"/>
</dbReference>
<name>A0A1M6ANM9_9RHOB</name>
<evidence type="ECO:0000256" key="1">
    <source>
        <dbReference type="SAM" id="SignalP"/>
    </source>
</evidence>
<dbReference type="Gene3D" id="1.20.1270.180">
    <property type="match status" value="1"/>
</dbReference>
<dbReference type="PANTHER" id="PTHR39176">
    <property type="entry name" value="PERIPLASMIC PROTEIN-RELATED"/>
    <property type="match status" value="1"/>
</dbReference>
<protein>
    <submittedName>
        <fullName evidence="3">Uncharacterized conserved protein YecT, DUF1311 family</fullName>
    </submittedName>
</protein>
<dbReference type="PANTHER" id="PTHR39176:SF1">
    <property type="entry name" value="PERIPLASMIC PROTEIN"/>
    <property type="match status" value="1"/>
</dbReference>
<dbReference type="Proteomes" id="UP000184292">
    <property type="component" value="Unassembled WGS sequence"/>
</dbReference>
<accession>A0A1M6ANM9</accession>
<feature type="domain" description="Lysozyme inhibitor LprI-like N-terminal" evidence="2">
    <location>
        <begin position="28"/>
        <end position="117"/>
    </location>
</feature>
<evidence type="ECO:0000259" key="2">
    <source>
        <dbReference type="Pfam" id="PF07007"/>
    </source>
</evidence>
<gene>
    <name evidence="3" type="ORF">SAMN05444417_0537</name>
</gene>
<proteinExistence type="predicted"/>
<dbReference type="RefSeq" id="WP_073326254.1">
    <property type="nucleotide sequence ID" value="NZ_FQYO01000001.1"/>
</dbReference>
<feature type="signal peptide" evidence="1">
    <location>
        <begin position="1"/>
        <end position="21"/>
    </location>
</feature>